<dbReference type="Proteomes" id="UP000611629">
    <property type="component" value="Unassembled WGS sequence"/>
</dbReference>
<reference evidence="2" key="1">
    <citation type="submission" date="2020-07" db="EMBL/GenBank/DDBJ databases">
        <title>Genomic analysis of a strain of Sedimentibacter Hydroxybenzoicus DSM7310.</title>
        <authorList>
            <person name="Ma S."/>
        </authorList>
    </citation>
    <scope>NUCLEOTIDE SEQUENCE</scope>
    <source>
        <strain evidence="2">DSM 7310</strain>
    </source>
</reference>
<organism evidence="2 3">
    <name type="scientific">Sedimentibacter hydroxybenzoicus DSM 7310</name>
    <dbReference type="NCBI Taxonomy" id="1123245"/>
    <lineage>
        <taxon>Bacteria</taxon>
        <taxon>Bacillati</taxon>
        <taxon>Bacillota</taxon>
        <taxon>Tissierellia</taxon>
        <taxon>Sedimentibacter</taxon>
    </lineage>
</organism>
<comment type="caution">
    <text evidence="2">The sequence shown here is derived from an EMBL/GenBank/DDBJ whole genome shotgun (WGS) entry which is preliminary data.</text>
</comment>
<dbReference type="Pfam" id="PF13302">
    <property type="entry name" value="Acetyltransf_3"/>
    <property type="match status" value="1"/>
</dbReference>
<dbReference type="GO" id="GO:0016747">
    <property type="term" value="F:acyltransferase activity, transferring groups other than amino-acyl groups"/>
    <property type="evidence" value="ECO:0007669"/>
    <property type="project" value="InterPro"/>
</dbReference>
<dbReference type="RefSeq" id="WP_179239062.1">
    <property type="nucleotide sequence ID" value="NZ_JACBNQ010000020.1"/>
</dbReference>
<evidence type="ECO:0000313" key="3">
    <source>
        <dbReference type="Proteomes" id="UP000611629"/>
    </source>
</evidence>
<dbReference type="InterPro" id="IPR051531">
    <property type="entry name" value="N-acetyltransferase"/>
</dbReference>
<dbReference type="EMBL" id="JACBNQ010000020">
    <property type="protein sequence ID" value="NYB75359.1"/>
    <property type="molecule type" value="Genomic_DNA"/>
</dbReference>
<evidence type="ECO:0000313" key="2">
    <source>
        <dbReference type="EMBL" id="NYB75359.1"/>
    </source>
</evidence>
<dbReference type="Gene3D" id="3.40.630.30">
    <property type="match status" value="1"/>
</dbReference>
<protein>
    <submittedName>
        <fullName evidence="2">GNAT family N-acetyltransferase</fullName>
    </submittedName>
</protein>
<name>A0A974BL54_SEDHY</name>
<dbReference type="InterPro" id="IPR016181">
    <property type="entry name" value="Acyl_CoA_acyltransferase"/>
</dbReference>
<dbReference type="SUPFAM" id="SSF55729">
    <property type="entry name" value="Acyl-CoA N-acyltransferases (Nat)"/>
    <property type="match status" value="1"/>
</dbReference>
<sequence length="192" mass="22302">MKHLGTKTIETERLILRKFELTDIEDMYNNFANDDDVTRYITWPAHKSIEETKKVVQGYVNDSERDNYYHWCIVLKETNEVIGSIGAPRMFDDLKLFEVGYVIGKRFWNKGIMTEAMKPLLKFFFEEVGVNRIEARHDTKNPGSGKVMVKSGMQIEGILRQAGKNNTGICDSAIYSILKEDYERMNKKIFKA</sequence>
<evidence type="ECO:0000259" key="1">
    <source>
        <dbReference type="PROSITE" id="PS51186"/>
    </source>
</evidence>
<dbReference type="InterPro" id="IPR000182">
    <property type="entry name" value="GNAT_dom"/>
</dbReference>
<accession>A0A974BL54</accession>
<dbReference type="PROSITE" id="PS51186">
    <property type="entry name" value="GNAT"/>
    <property type="match status" value="1"/>
</dbReference>
<proteinExistence type="predicted"/>
<dbReference type="PANTHER" id="PTHR43792">
    <property type="entry name" value="GNAT FAMILY, PUTATIVE (AFU_ORTHOLOGUE AFUA_3G00765)-RELATED-RELATED"/>
    <property type="match status" value="1"/>
</dbReference>
<feature type="domain" description="N-acetyltransferase" evidence="1">
    <location>
        <begin position="14"/>
        <end position="181"/>
    </location>
</feature>
<gene>
    <name evidence="2" type="ORF">HZF24_14520</name>
</gene>
<dbReference type="AlphaFoldDB" id="A0A974BL54"/>
<keyword evidence="3" id="KW-1185">Reference proteome</keyword>
<dbReference type="PANTHER" id="PTHR43792:SF1">
    <property type="entry name" value="N-ACETYLTRANSFERASE DOMAIN-CONTAINING PROTEIN"/>
    <property type="match status" value="1"/>
</dbReference>